<proteinExistence type="predicted"/>
<evidence type="ECO:0000313" key="2">
    <source>
        <dbReference type="Proteomes" id="UP001057402"/>
    </source>
</evidence>
<comment type="caution">
    <text evidence="1">The sequence shown here is derived from an EMBL/GenBank/DDBJ whole genome shotgun (WGS) entry which is preliminary data.</text>
</comment>
<protein>
    <submittedName>
        <fullName evidence="1">Uncharacterized protein</fullName>
    </submittedName>
</protein>
<sequence length="216" mass="23914">MQLSQLSELDLSHNMLTGYIDLSANGFSSIIFPEPTANVSHINGLGLGSCNLTEIPQILKNQESEWNWLDLSNNNISGQIPEWVLQRTLYTLDLSFNNFHGTLPTLQATIQIYLVSNNRLSGEIPSSICEMENLQALDLADNNFTGVLPPCFGNHSSRFSAFSLSGNNFIGKIPEFNKDRCRLTAVDLSSNSFEGSLPRSLMNCSGMTSLLVPRFY</sequence>
<name>A0ACB9S7N2_9MYRT</name>
<evidence type="ECO:0000313" key="1">
    <source>
        <dbReference type="EMBL" id="KAI4387375.1"/>
    </source>
</evidence>
<accession>A0ACB9S7N2</accession>
<dbReference type="EMBL" id="CM042881">
    <property type="protein sequence ID" value="KAI4387375.1"/>
    <property type="molecule type" value="Genomic_DNA"/>
</dbReference>
<reference evidence="2" key="1">
    <citation type="journal article" date="2023" name="Front. Plant Sci.">
        <title>Chromosomal-level genome assembly of Melastoma candidum provides insights into trichome evolution.</title>
        <authorList>
            <person name="Zhong Y."/>
            <person name="Wu W."/>
            <person name="Sun C."/>
            <person name="Zou P."/>
            <person name="Liu Y."/>
            <person name="Dai S."/>
            <person name="Zhou R."/>
        </authorList>
    </citation>
    <scope>NUCLEOTIDE SEQUENCE [LARGE SCALE GENOMIC DNA]</scope>
</reference>
<organism evidence="1 2">
    <name type="scientific">Melastoma candidum</name>
    <dbReference type="NCBI Taxonomy" id="119954"/>
    <lineage>
        <taxon>Eukaryota</taxon>
        <taxon>Viridiplantae</taxon>
        <taxon>Streptophyta</taxon>
        <taxon>Embryophyta</taxon>
        <taxon>Tracheophyta</taxon>
        <taxon>Spermatophyta</taxon>
        <taxon>Magnoliopsida</taxon>
        <taxon>eudicotyledons</taxon>
        <taxon>Gunneridae</taxon>
        <taxon>Pentapetalae</taxon>
        <taxon>rosids</taxon>
        <taxon>malvids</taxon>
        <taxon>Myrtales</taxon>
        <taxon>Melastomataceae</taxon>
        <taxon>Melastomatoideae</taxon>
        <taxon>Melastomateae</taxon>
        <taxon>Melastoma</taxon>
    </lineage>
</organism>
<gene>
    <name evidence="1" type="ORF">MLD38_005213</name>
</gene>
<dbReference type="Proteomes" id="UP001057402">
    <property type="component" value="Chromosome 2"/>
</dbReference>
<keyword evidence="2" id="KW-1185">Reference proteome</keyword>